<sequence>MDEVNVSQASKFNWLKNKVNLDVVPSSKESSKRLLIGKILSKKSFPKALVKEILTKAWNVLNEVEVSMSLLSPNLIPVASSSQHSSRRTSLKDQARVKAVSRVVRFKNGKAGRASGLALFWSLGVELEVMYSDKNMITALVYSDPPNSPWLLFAIYGPCRRNKRIMFWEMLENMVLSFSGPWIVIGDLNCIKRVDEKRGGRSSLESSINCLRDFMANTGAIDLGFNGPSFTWSNRCEGLANIKERLDQCLCDREWQILFPKAGVKHLSNANSDHNPSLKISTALLDLKRCVLRMKGVELWWRMLGKQKWRKPPTKPELEASLNLELDDWLTKEELRWKQKSRELWLKEGDRNSRFFHLSTLIRRRRNRISEIKLDDGSWINNRVDIQDCFRGSFNSLYQSSNPQIPGELENLINPCISDEENDELCRIPSRDEIKMVAFGMKSLKAPGPDGFPALFYKHYWRVVGDQMMLATQSFFRNGWMLKSFNQTYISLIPKRNGACNFNQFRPIGLCNVCYKIITKILGDPLSPYLFILGSEVLMRFVNREVDRKNISPVKVACTAPAISKLCYADDVILFCKAKISELASLKIVKYKIRHNWLSHISHGNSSPIWKSLAGVKHLFSNAACMIVRDGNTIRIWDDPWIPDLQGFIPKPKVGVNLSEILLVSQLLNSYHNAWDIHKLKIRRLLAKFQNSKFAKIVSVRPTELFHAWSPPRRFSIKINVDVAIGLKFSAVAAVARDWRGRLANMAAHSLAKWSLSCNVFGSFDIGCCPPIFAFVVRDEVGS</sequence>
<evidence type="ECO:0008006" key="3">
    <source>
        <dbReference type="Google" id="ProtNLM"/>
    </source>
</evidence>
<evidence type="ECO:0000313" key="2">
    <source>
        <dbReference type="Proteomes" id="UP000594261"/>
    </source>
</evidence>
<dbReference type="Gene3D" id="3.60.10.10">
    <property type="entry name" value="Endonuclease/exonuclease/phosphatase"/>
    <property type="match status" value="1"/>
</dbReference>
<dbReference type="EnsemblPlants" id="QL02p101822:mrna">
    <property type="protein sequence ID" value="QL02p101822:mrna"/>
    <property type="gene ID" value="QL02p101822"/>
</dbReference>
<dbReference type="SUPFAM" id="SSF56219">
    <property type="entry name" value="DNase I-like"/>
    <property type="match status" value="1"/>
</dbReference>
<dbReference type="Proteomes" id="UP000594261">
    <property type="component" value="Chromosome 2"/>
</dbReference>
<dbReference type="OMA" id="ENDELCR"/>
<protein>
    <recommendedName>
        <fullName evidence="3">Reverse transcriptase</fullName>
    </recommendedName>
</protein>
<dbReference type="AlphaFoldDB" id="A0A7N2L3I4"/>
<dbReference type="Gramene" id="QL02p101822:mrna">
    <property type="protein sequence ID" value="QL02p101822:mrna"/>
    <property type="gene ID" value="QL02p101822"/>
</dbReference>
<accession>A0A7N2L3I4</accession>
<dbReference type="PANTHER" id="PTHR33710:SF79">
    <property type="entry name" value="OS06G0205337 PROTEIN"/>
    <property type="match status" value="1"/>
</dbReference>
<keyword evidence="2" id="KW-1185">Reference proteome</keyword>
<organism evidence="1 2">
    <name type="scientific">Quercus lobata</name>
    <name type="common">Valley oak</name>
    <dbReference type="NCBI Taxonomy" id="97700"/>
    <lineage>
        <taxon>Eukaryota</taxon>
        <taxon>Viridiplantae</taxon>
        <taxon>Streptophyta</taxon>
        <taxon>Embryophyta</taxon>
        <taxon>Tracheophyta</taxon>
        <taxon>Spermatophyta</taxon>
        <taxon>Magnoliopsida</taxon>
        <taxon>eudicotyledons</taxon>
        <taxon>Gunneridae</taxon>
        <taxon>Pentapetalae</taxon>
        <taxon>rosids</taxon>
        <taxon>fabids</taxon>
        <taxon>Fagales</taxon>
        <taxon>Fagaceae</taxon>
        <taxon>Quercus</taxon>
    </lineage>
</organism>
<evidence type="ECO:0000313" key="1">
    <source>
        <dbReference type="EnsemblPlants" id="QL02p101822:mrna"/>
    </source>
</evidence>
<dbReference type="InterPro" id="IPR036691">
    <property type="entry name" value="Endo/exonu/phosph_ase_sf"/>
</dbReference>
<dbReference type="InParanoid" id="A0A7N2L3I4"/>
<proteinExistence type="predicted"/>
<reference evidence="2" key="1">
    <citation type="journal article" date="2016" name="G3 (Bethesda)">
        <title>First Draft Assembly and Annotation of the Genome of a California Endemic Oak Quercus lobata Nee (Fagaceae).</title>
        <authorList>
            <person name="Sork V.L."/>
            <person name="Fitz-Gibbon S.T."/>
            <person name="Puiu D."/>
            <person name="Crepeau M."/>
            <person name="Gugger P.F."/>
            <person name="Sherman R."/>
            <person name="Stevens K."/>
            <person name="Langley C.H."/>
            <person name="Pellegrini M."/>
            <person name="Salzberg S.L."/>
        </authorList>
    </citation>
    <scope>NUCLEOTIDE SEQUENCE [LARGE SCALE GENOMIC DNA]</scope>
    <source>
        <strain evidence="2">cv. SW786</strain>
    </source>
</reference>
<reference evidence="1" key="2">
    <citation type="submission" date="2021-01" db="UniProtKB">
        <authorList>
            <consortium name="EnsemblPlants"/>
        </authorList>
    </citation>
    <scope>IDENTIFICATION</scope>
</reference>
<dbReference type="PANTHER" id="PTHR33710">
    <property type="entry name" value="BNAC02G09200D PROTEIN"/>
    <property type="match status" value="1"/>
</dbReference>
<name>A0A7N2L3I4_QUELO</name>